<keyword evidence="1" id="KW-0472">Membrane</keyword>
<protein>
    <submittedName>
        <fullName evidence="2">Uncharacterized protein</fullName>
    </submittedName>
</protein>
<proteinExistence type="predicted"/>
<keyword evidence="3" id="KW-1185">Reference proteome</keyword>
<reference evidence="2 3" key="1">
    <citation type="submission" date="2018-05" db="EMBL/GenBank/DDBJ databases">
        <title>Draft genome of Methanospirillum lacunae Ki8-1.</title>
        <authorList>
            <person name="Dueholm M.S."/>
            <person name="Nielsen P.H."/>
            <person name="Bakmann L.F."/>
            <person name="Otzen D.E."/>
        </authorList>
    </citation>
    <scope>NUCLEOTIDE SEQUENCE [LARGE SCALE GENOMIC DNA]</scope>
    <source>
        <strain evidence="2 3">Ki8-1</strain>
    </source>
</reference>
<organism evidence="2 3">
    <name type="scientific">Methanospirillum lacunae</name>
    <dbReference type="NCBI Taxonomy" id="668570"/>
    <lineage>
        <taxon>Archaea</taxon>
        <taxon>Methanobacteriati</taxon>
        <taxon>Methanobacteriota</taxon>
        <taxon>Stenosarchaea group</taxon>
        <taxon>Methanomicrobia</taxon>
        <taxon>Methanomicrobiales</taxon>
        <taxon>Methanospirillaceae</taxon>
        <taxon>Methanospirillum</taxon>
    </lineage>
</organism>
<comment type="caution">
    <text evidence="2">The sequence shown here is derived from an EMBL/GenBank/DDBJ whole genome shotgun (WGS) entry which is preliminary data.</text>
</comment>
<feature type="transmembrane region" description="Helical" evidence="1">
    <location>
        <begin position="72"/>
        <end position="91"/>
    </location>
</feature>
<evidence type="ECO:0000313" key="2">
    <source>
        <dbReference type="EMBL" id="PWR74738.1"/>
    </source>
</evidence>
<gene>
    <name evidence="2" type="ORF">DK846_00370</name>
</gene>
<evidence type="ECO:0000256" key="1">
    <source>
        <dbReference type="SAM" id="Phobius"/>
    </source>
</evidence>
<keyword evidence="1" id="KW-1133">Transmembrane helix</keyword>
<dbReference type="EMBL" id="QGMY01000001">
    <property type="protein sequence ID" value="PWR74738.1"/>
    <property type="molecule type" value="Genomic_DNA"/>
</dbReference>
<feature type="transmembrane region" description="Helical" evidence="1">
    <location>
        <begin position="32"/>
        <end position="51"/>
    </location>
</feature>
<feature type="transmembrane region" description="Helical" evidence="1">
    <location>
        <begin position="7"/>
        <end position="26"/>
    </location>
</feature>
<dbReference type="RefSeq" id="WP_109966938.1">
    <property type="nucleotide sequence ID" value="NZ_CP176093.1"/>
</dbReference>
<feature type="transmembrane region" description="Helical" evidence="1">
    <location>
        <begin position="165"/>
        <end position="188"/>
    </location>
</feature>
<dbReference type="Pfam" id="PF09946">
    <property type="entry name" value="DUF2178"/>
    <property type="match status" value="1"/>
</dbReference>
<dbReference type="AlphaFoldDB" id="A0A2V2NE90"/>
<dbReference type="InterPro" id="IPR019235">
    <property type="entry name" value="DUF2178_TM"/>
</dbReference>
<sequence length="192" mass="21946">MKYIHYLVWIIGTAILVTMMVGWSIISGLIWIPLIIIPLAVIVCYTGRKIVTPILDDELNQRIQGDAAMRTLEVLFVTGIIIISILFSLSVSSAYTPKINGHIVTNDDSTRSMSVTIQYLNPLDISHSSLRSFLIKNIEAMTYQEAGSYATFWQEGLRPHYDYDLMARIGGFLLIFLLLVYGSFYLYYRRKY</sequence>
<keyword evidence="1" id="KW-0812">Transmembrane</keyword>
<accession>A0A2V2NE90</accession>
<dbReference type="GeneID" id="97548828"/>
<dbReference type="Proteomes" id="UP000245657">
    <property type="component" value="Unassembled WGS sequence"/>
</dbReference>
<evidence type="ECO:0000313" key="3">
    <source>
        <dbReference type="Proteomes" id="UP000245657"/>
    </source>
</evidence>
<name>A0A2V2NE90_9EURY</name>